<dbReference type="SUPFAM" id="SSF51735">
    <property type="entry name" value="NAD(P)-binding Rossmann-fold domains"/>
    <property type="match status" value="1"/>
</dbReference>
<name>A0A0U3N650_9HYPH</name>
<protein>
    <submittedName>
        <fullName evidence="3">Uncharacterized protein</fullName>
    </submittedName>
</protein>
<accession>A0A0U3N650</accession>
<dbReference type="AlphaFoldDB" id="A0A0U3N650"/>
<reference evidence="3 4" key="1">
    <citation type="submission" date="2015-10" db="EMBL/GenBank/DDBJ databases">
        <title>The world's first case of liver abscess caused by Pannonibacter phragmitetus.</title>
        <authorList>
            <person name="Ming D."/>
            <person name="Wang M."/>
            <person name="Zhou Y."/>
            <person name="Jiang T."/>
            <person name="Hu S."/>
        </authorList>
    </citation>
    <scope>NUCLEOTIDE SEQUENCE [LARGE SCALE GENOMIC DNA]</scope>
    <source>
        <strain evidence="3 4">31801</strain>
    </source>
</reference>
<organism evidence="3 4">
    <name type="scientific">Pannonibacter phragmitetus</name>
    <dbReference type="NCBI Taxonomy" id="121719"/>
    <lineage>
        <taxon>Bacteria</taxon>
        <taxon>Pseudomonadati</taxon>
        <taxon>Pseudomonadota</taxon>
        <taxon>Alphaproteobacteria</taxon>
        <taxon>Hyphomicrobiales</taxon>
        <taxon>Stappiaceae</taxon>
        <taxon>Pannonibacter</taxon>
    </lineage>
</organism>
<keyword evidence="4" id="KW-1185">Reference proteome</keyword>
<dbReference type="KEGG" id="pphr:APZ00_06075"/>
<dbReference type="Gene3D" id="3.40.50.720">
    <property type="entry name" value="NAD(P)-binding Rossmann-like Domain"/>
    <property type="match status" value="1"/>
</dbReference>
<evidence type="ECO:0000313" key="3">
    <source>
        <dbReference type="EMBL" id="ALV26699.1"/>
    </source>
</evidence>
<dbReference type="STRING" id="121719.APZ00_06075"/>
<evidence type="ECO:0000259" key="1">
    <source>
        <dbReference type="Pfam" id="PF01408"/>
    </source>
</evidence>
<gene>
    <name evidence="3" type="ORF">APZ00_06075</name>
</gene>
<dbReference type="GO" id="GO:0000166">
    <property type="term" value="F:nucleotide binding"/>
    <property type="evidence" value="ECO:0007669"/>
    <property type="project" value="InterPro"/>
</dbReference>
<dbReference type="SUPFAM" id="SSF55347">
    <property type="entry name" value="Glyceraldehyde-3-phosphate dehydrogenase-like, C-terminal domain"/>
    <property type="match status" value="1"/>
</dbReference>
<dbReference type="PANTHER" id="PTHR43377">
    <property type="entry name" value="BILIVERDIN REDUCTASE A"/>
    <property type="match status" value="1"/>
</dbReference>
<evidence type="ECO:0000313" key="4">
    <source>
        <dbReference type="Proteomes" id="UP000064921"/>
    </source>
</evidence>
<dbReference type="Pfam" id="PF22725">
    <property type="entry name" value="GFO_IDH_MocA_C3"/>
    <property type="match status" value="1"/>
</dbReference>
<dbReference type="Proteomes" id="UP000064921">
    <property type="component" value="Chromosome"/>
</dbReference>
<dbReference type="InterPro" id="IPR051450">
    <property type="entry name" value="Gfo/Idh/MocA_Oxidoreductases"/>
</dbReference>
<dbReference type="InterPro" id="IPR000683">
    <property type="entry name" value="Gfo/Idh/MocA-like_OxRdtase_N"/>
</dbReference>
<dbReference type="Pfam" id="PF01408">
    <property type="entry name" value="GFO_IDH_MocA"/>
    <property type="match status" value="1"/>
</dbReference>
<dbReference type="RefSeq" id="WP_058898361.1">
    <property type="nucleotide sequence ID" value="NZ_CP013068.1"/>
</dbReference>
<dbReference type="InterPro" id="IPR036291">
    <property type="entry name" value="NAD(P)-bd_dom_sf"/>
</dbReference>
<sequence length="314" mass="34097">MAEPDRLNVAVLGAGRWGKCLIGTVQRLDGFALKAVASSNAETRSLVPHDCMVTADWRAAVGNPDVSAVLIATPPALHLEMTRLALMCGKPVFLEKPMTMVPQEAQEILRLSGETGIPVIVDHIHLFSEAFQGLKAHLHHIGRIRVIRGEAGNKGPVRHDASVLWDWGPHDLAMILNITGLRPQAVQARRVKHEQTPDGMGEHIRVALHFGPEQADCAFDISNIRAEKRRHFSVEGEFGSLQYDDLAADKLVLQRHGQSATPLALPGVLSLDNALGAFRRTVQGLGGLDHEALLEQSAATVDILHECSQQLSTA</sequence>
<dbReference type="EMBL" id="CP013068">
    <property type="protein sequence ID" value="ALV26699.1"/>
    <property type="molecule type" value="Genomic_DNA"/>
</dbReference>
<dbReference type="Gene3D" id="3.30.360.10">
    <property type="entry name" value="Dihydrodipicolinate Reductase, domain 2"/>
    <property type="match status" value="1"/>
</dbReference>
<dbReference type="InterPro" id="IPR055170">
    <property type="entry name" value="GFO_IDH_MocA-like_dom"/>
</dbReference>
<dbReference type="PANTHER" id="PTHR43377:SF6">
    <property type="entry name" value="GFO_IDH_MOCA-LIKE OXIDOREDUCTASE N-TERMINAL DOMAIN-CONTAINING PROTEIN"/>
    <property type="match status" value="1"/>
</dbReference>
<evidence type="ECO:0000259" key="2">
    <source>
        <dbReference type="Pfam" id="PF22725"/>
    </source>
</evidence>
<proteinExistence type="predicted"/>
<feature type="domain" description="Gfo/Idh/MocA-like oxidoreductase N-terminal" evidence="1">
    <location>
        <begin position="7"/>
        <end position="123"/>
    </location>
</feature>
<feature type="domain" description="GFO/IDH/MocA-like oxidoreductase" evidence="2">
    <location>
        <begin position="140"/>
        <end position="241"/>
    </location>
</feature>